<evidence type="ECO:0000313" key="1">
    <source>
        <dbReference type="EMBL" id="KAG9336030.1"/>
    </source>
</evidence>
<accession>A0A8T2N9I2</accession>
<keyword evidence="2" id="KW-1185">Reference proteome</keyword>
<reference evidence="1" key="1">
    <citation type="thesis" date="2021" institute="BYU ScholarsArchive" country="Provo, UT, USA">
        <title>Applications of and Algorithms for Genome Assembly and Genomic Analyses with an Emphasis on Marine Teleosts.</title>
        <authorList>
            <person name="Pickett B.D."/>
        </authorList>
    </citation>
    <scope>NUCLEOTIDE SEQUENCE</scope>
    <source>
        <strain evidence="1">HI-2016</strain>
    </source>
</reference>
<name>A0A8T2N9I2_9TELE</name>
<comment type="caution">
    <text evidence="1">The sequence shown here is derived from an EMBL/GenBank/DDBJ whole genome shotgun (WGS) entry which is preliminary data.</text>
</comment>
<evidence type="ECO:0000313" key="2">
    <source>
        <dbReference type="Proteomes" id="UP000824540"/>
    </source>
</evidence>
<dbReference type="EMBL" id="JAFBMS010000103">
    <property type="protein sequence ID" value="KAG9336030.1"/>
    <property type="molecule type" value="Genomic_DNA"/>
</dbReference>
<dbReference type="AlphaFoldDB" id="A0A8T2N9I2"/>
<gene>
    <name evidence="1" type="ORF">JZ751_003289</name>
</gene>
<sequence>MKASETLRVSVSSGSDPLHMGNCSFSSDVKLEKGRFCRFLDCFVYTSFTGGAVHRMDGELVACDKQENGMSSPLQWFPVSDSFENYVLYAFELSGSVRGNRTAWGLVGLWEGHCTVAHTKGLGTAKWNSRVLVSCFGLCRKTAGSHYVG</sequence>
<organism evidence="1 2">
    <name type="scientific">Albula glossodonta</name>
    <name type="common">roundjaw bonefish</name>
    <dbReference type="NCBI Taxonomy" id="121402"/>
    <lineage>
        <taxon>Eukaryota</taxon>
        <taxon>Metazoa</taxon>
        <taxon>Chordata</taxon>
        <taxon>Craniata</taxon>
        <taxon>Vertebrata</taxon>
        <taxon>Euteleostomi</taxon>
        <taxon>Actinopterygii</taxon>
        <taxon>Neopterygii</taxon>
        <taxon>Teleostei</taxon>
        <taxon>Albuliformes</taxon>
        <taxon>Albulidae</taxon>
        <taxon>Albula</taxon>
    </lineage>
</organism>
<proteinExistence type="predicted"/>
<protein>
    <submittedName>
        <fullName evidence="1">Uncharacterized protein</fullName>
    </submittedName>
</protein>
<dbReference type="Proteomes" id="UP000824540">
    <property type="component" value="Unassembled WGS sequence"/>
</dbReference>